<evidence type="ECO:0000256" key="6">
    <source>
        <dbReference type="ARBA" id="ARBA00022898"/>
    </source>
</evidence>
<dbReference type="InterPro" id="IPR015424">
    <property type="entry name" value="PyrdxlP-dep_Trfase"/>
</dbReference>
<dbReference type="InterPro" id="IPR016454">
    <property type="entry name" value="Cysteine_dSase"/>
</dbReference>
<dbReference type="SUPFAM" id="SSF53383">
    <property type="entry name" value="PLP-dependent transferases"/>
    <property type="match status" value="1"/>
</dbReference>
<evidence type="ECO:0000256" key="3">
    <source>
        <dbReference type="ARBA" id="ARBA00012239"/>
    </source>
</evidence>
<protein>
    <recommendedName>
        <fullName evidence="3">cysteine desulfurase</fullName>
        <ecNumber evidence="3">2.8.1.7</ecNumber>
    </recommendedName>
</protein>
<dbReference type="PANTHER" id="PTHR11601:SF34">
    <property type="entry name" value="CYSTEINE DESULFURASE"/>
    <property type="match status" value="1"/>
</dbReference>
<organism evidence="10">
    <name type="scientific">marine metagenome</name>
    <dbReference type="NCBI Taxonomy" id="408172"/>
    <lineage>
        <taxon>unclassified sequences</taxon>
        <taxon>metagenomes</taxon>
        <taxon>ecological metagenomes</taxon>
    </lineage>
</organism>
<dbReference type="GO" id="GO:0051536">
    <property type="term" value="F:iron-sulfur cluster binding"/>
    <property type="evidence" value="ECO:0007669"/>
    <property type="project" value="UniProtKB-KW"/>
</dbReference>
<keyword evidence="4" id="KW-0808">Transferase</keyword>
<dbReference type="EMBL" id="UINC01003190">
    <property type="protein sequence ID" value="SVA04121.1"/>
    <property type="molecule type" value="Genomic_DNA"/>
</dbReference>
<name>A0A381SLA5_9ZZZZ</name>
<dbReference type="Gene3D" id="3.90.1150.10">
    <property type="entry name" value="Aspartate Aminotransferase, domain 1"/>
    <property type="match status" value="1"/>
</dbReference>
<evidence type="ECO:0000256" key="5">
    <source>
        <dbReference type="ARBA" id="ARBA00022723"/>
    </source>
</evidence>
<dbReference type="Pfam" id="PF00266">
    <property type="entry name" value="Aminotran_5"/>
    <property type="match status" value="1"/>
</dbReference>
<keyword evidence="6" id="KW-0663">Pyridoxal phosphate</keyword>
<dbReference type="GO" id="GO:0031071">
    <property type="term" value="F:cysteine desulfurase activity"/>
    <property type="evidence" value="ECO:0007669"/>
    <property type="project" value="UniProtKB-EC"/>
</dbReference>
<dbReference type="InterPro" id="IPR015422">
    <property type="entry name" value="PyrdxlP-dep_Trfase_small"/>
</dbReference>
<gene>
    <name evidence="10" type="ORF">METZ01_LOCUS56975</name>
</gene>
<evidence type="ECO:0000313" key="10">
    <source>
        <dbReference type="EMBL" id="SVA04121.1"/>
    </source>
</evidence>
<dbReference type="InterPro" id="IPR015421">
    <property type="entry name" value="PyrdxlP-dep_Trfase_major"/>
</dbReference>
<dbReference type="PROSITE" id="PS00595">
    <property type="entry name" value="AA_TRANSFER_CLASS_5"/>
    <property type="match status" value="1"/>
</dbReference>
<dbReference type="EC" id="2.8.1.7" evidence="3"/>
<dbReference type="Gene3D" id="1.10.260.50">
    <property type="match status" value="1"/>
</dbReference>
<keyword evidence="5" id="KW-0479">Metal-binding</keyword>
<reference evidence="10" key="1">
    <citation type="submission" date="2018-05" db="EMBL/GenBank/DDBJ databases">
        <authorList>
            <person name="Lanie J.A."/>
            <person name="Ng W.-L."/>
            <person name="Kazmierczak K.M."/>
            <person name="Andrzejewski T.M."/>
            <person name="Davidsen T.M."/>
            <person name="Wayne K.J."/>
            <person name="Tettelin H."/>
            <person name="Glass J.I."/>
            <person name="Rusch D."/>
            <person name="Podicherti R."/>
            <person name="Tsui H.-C.T."/>
            <person name="Winkler M.E."/>
        </authorList>
    </citation>
    <scope>NUCLEOTIDE SEQUENCE</scope>
</reference>
<dbReference type="InterPro" id="IPR020578">
    <property type="entry name" value="Aminotrans_V_PyrdxlP_BS"/>
</dbReference>
<dbReference type="Gene3D" id="3.40.640.10">
    <property type="entry name" value="Type I PLP-dependent aspartate aminotransferase-like (Major domain)"/>
    <property type="match status" value="1"/>
</dbReference>
<comment type="similarity">
    <text evidence="2">Belongs to the class-V pyridoxal-phosphate-dependent aminotransferase family. NifS/IscS subfamily.</text>
</comment>
<accession>A0A381SLA5</accession>
<sequence>MQREKPRVQEIYLDYSATTPIRPEVLEAMLPFLREHHGNAGSLHRFGRDCRRAVETAREQVAALINAEPCEILFTSGGTESDNLAICGIVEASDRKAMRLVTTAVEHHAVLHACESLARANRVDLQVTGVNREGLVDPDAVEALLNDDTFLVSVMHANNETGVVQPIHRIGSLCQERGIPFHSDTIQSVGKLPLDVRKLPLDLAAISGHKLHGPKGIGALFVRSGTGIEPQAVGGAQERGRRAGTENVAGIVGLGRACELLRGELQGVSKRMEGLRDRLQEGVLAAVPGAAINGSTAHRLSNILNVAFDGLDGERVMFALDQEGVAVSTGSACTAGSLDPSHVLLAMGQSHERASSAIRFSLGGDNTGEEIDRVISLLPGLVEPLRVRTDEPSAEERPV</sequence>
<dbReference type="AlphaFoldDB" id="A0A381SLA5"/>
<dbReference type="GO" id="GO:0046872">
    <property type="term" value="F:metal ion binding"/>
    <property type="evidence" value="ECO:0007669"/>
    <property type="project" value="UniProtKB-KW"/>
</dbReference>
<dbReference type="FunFam" id="3.40.640.10:FF:000084">
    <property type="entry name" value="IscS-like cysteine desulfurase"/>
    <property type="match status" value="1"/>
</dbReference>
<evidence type="ECO:0000256" key="4">
    <source>
        <dbReference type="ARBA" id="ARBA00022679"/>
    </source>
</evidence>
<evidence type="ECO:0000256" key="8">
    <source>
        <dbReference type="ARBA" id="ARBA00023014"/>
    </source>
</evidence>
<dbReference type="PIRSF" id="PIRSF005572">
    <property type="entry name" value="NifS"/>
    <property type="match status" value="1"/>
</dbReference>
<evidence type="ECO:0000256" key="1">
    <source>
        <dbReference type="ARBA" id="ARBA00001933"/>
    </source>
</evidence>
<proteinExistence type="inferred from homology"/>
<dbReference type="NCBIfam" id="NF002806">
    <property type="entry name" value="PRK02948.1"/>
    <property type="match status" value="1"/>
</dbReference>
<evidence type="ECO:0000256" key="2">
    <source>
        <dbReference type="ARBA" id="ARBA00006490"/>
    </source>
</evidence>
<dbReference type="InterPro" id="IPR000192">
    <property type="entry name" value="Aminotrans_V_dom"/>
</dbReference>
<keyword evidence="8" id="KW-0411">Iron-sulfur</keyword>
<dbReference type="PANTHER" id="PTHR11601">
    <property type="entry name" value="CYSTEINE DESULFURYLASE FAMILY MEMBER"/>
    <property type="match status" value="1"/>
</dbReference>
<evidence type="ECO:0000259" key="9">
    <source>
        <dbReference type="Pfam" id="PF00266"/>
    </source>
</evidence>
<keyword evidence="7" id="KW-0408">Iron</keyword>
<comment type="cofactor">
    <cofactor evidence="1">
        <name>pyridoxal 5'-phosphate</name>
        <dbReference type="ChEBI" id="CHEBI:597326"/>
    </cofactor>
</comment>
<feature type="domain" description="Aminotransferase class V" evidence="9">
    <location>
        <begin position="11"/>
        <end position="374"/>
    </location>
</feature>
<evidence type="ECO:0000256" key="7">
    <source>
        <dbReference type="ARBA" id="ARBA00023004"/>
    </source>
</evidence>